<evidence type="ECO:0000313" key="4">
    <source>
        <dbReference type="EMBL" id="QDU41328.1"/>
    </source>
</evidence>
<dbReference type="SUPFAM" id="SSF53474">
    <property type="entry name" value="alpha/beta-Hydrolases"/>
    <property type="match status" value="2"/>
</dbReference>
<dbReference type="EC" id="3.1.1.1" evidence="4"/>
<dbReference type="GO" id="GO:0106435">
    <property type="term" value="F:carboxylesterase activity"/>
    <property type="evidence" value="ECO:0007669"/>
    <property type="project" value="UniProtKB-EC"/>
</dbReference>
<gene>
    <name evidence="4" type="primary">nlhH_9</name>
    <name evidence="4" type="ORF">Mal4_56940</name>
</gene>
<accession>A0A517ZFR8</accession>
<dbReference type="AlphaFoldDB" id="A0A517ZFR8"/>
<keyword evidence="5" id="KW-1185">Reference proteome</keyword>
<dbReference type="Gene3D" id="3.40.50.1820">
    <property type="entry name" value="alpha/beta hydrolase"/>
    <property type="match status" value="2"/>
</dbReference>
<dbReference type="InterPro" id="IPR050300">
    <property type="entry name" value="GDXG_lipolytic_enzyme"/>
</dbReference>
<dbReference type="InterPro" id="IPR029058">
    <property type="entry name" value="AB_hydrolase_fold"/>
</dbReference>
<evidence type="ECO:0000313" key="5">
    <source>
        <dbReference type="Proteomes" id="UP000320496"/>
    </source>
</evidence>
<sequence length="741" mass="81231" precursor="true">MNVLLRSLLVISAVLITSRASADDVLTYRIEPSDKPGQLSIPADYRIWLPPKAEHIRGIIVHQHGCGDGAERGGETAAHDLHWRALAQRWDCALLAPRYHAGGDCRQWYDPTLGSAAALQKALGHFAMASKHPELATAPWALWGHSGGAVWAFRMFNSNPDRTIAVFLRSGRPTLFTSSEDEGEIPPLTPAKRQVPIVSNLGLKERDHERFSRAWNASWRFFQDWRPQGARLTWAPDPLTSHECGNSRFLAIPFFDACLAARLSEDPQADGLGEMNTSAAWLGNNETHEIAAASDDPDFSSASWLPNEHMARVWREFVTTGEVADETPPKHRPTLVSAGLDAAGRPRITWTARPDWESGIRGFRIYRDGRPIAMVTSEAPRRFGIEQFQQLSYHDTPTPPLPEMVFVDDAELSAEVHRYGVVTINGYGLGSGRPEPVEIRVGKVVEVPEDAQRTRPAGDVPENVSARLAVPYARYGDRTLELDLFTPADVEKPRPAIVVVHGGGWKNGDRSKFRRLALELAACGYVTAAISYRLSGEAPFPAAIHDCKAAVRYLRANAAELKIDPDRIGVVGGSAGGHLAALLGTSHGVEELEGNGGHAKASSRVQAVAVMGGPVDLESEHFVHRSLRRQGTSANAFLGGNYEEAGDTYRAASPIRYLEAGDPPFLLIDGGLDRPGERYAAFIPRADEAGIRTQFVVVQHGEHGCWNFDPWFSQFVEELDRFFGETLGDQRSSPDTDAAEP</sequence>
<protein>
    <submittedName>
        <fullName evidence="4">Carboxylesterase NlhH</fullName>
        <ecNumber evidence="4">3.1.1.1</ecNumber>
    </submittedName>
</protein>
<evidence type="ECO:0000259" key="3">
    <source>
        <dbReference type="Pfam" id="PF20434"/>
    </source>
</evidence>
<dbReference type="PANTHER" id="PTHR48081:SF13">
    <property type="entry name" value="ALPHA_BETA HYDROLASE"/>
    <property type="match status" value="1"/>
</dbReference>
<keyword evidence="2" id="KW-0732">Signal</keyword>
<dbReference type="KEGG" id="mri:Mal4_56940"/>
<organism evidence="4 5">
    <name type="scientific">Maioricimonas rarisocia</name>
    <dbReference type="NCBI Taxonomy" id="2528026"/>
    <lineage>
        <taxon>Bacteria</taxon>
        <taxon>Pseudomonadati</taxon>
        <taxon>Planctomycetota</taxon>
        <taxon>Planctomycetia</taxon>
        <taxon>Planctomycetales</taxon>
        <taxon>Planctomycetaceae</taxon>
        <taxon>Maioricimonas</taxon>
    </lineage>
</organism>
<dbReference type="Pfam" id="PF20434">
    <property type="entry name" value="BD-FAE"/>
    <property type="match status" value="1"/>
</dbReference>
<name>A0A517ZFR8_9PLAN</name>
<feature type="signal peptide" evidence="2">
    <location>
        <begin position="1"/>
        <end position="22"/>
    </location>
</feature>
<dbReference type="InterPro" id="IPR049492">
    <property type="entry name" value="BD-FAE-like_dom"/>
</dbReference>
<keyword evidence="1 4" id="KW-0378">Hydrolase</keyword>
<evidence type="ECO:0000256" key="2">
    <source>
        <dbReference type="SAM" id="SignalP"/>
    </source>
</evidence>
<dbReference type="Proteomes" id="UP000320496">
    <property type="component" value="Chromosome"/>
</dbReference>
<proteinExistence type="predicted"/>
<feature type="chain" id="PRO_5022178794" evidence="2">
    <location>
        <begin position="23"/>
        <end position="741"/>
    </location>
</feature>
<dbReference type="PANTHER" id="PTHR48081">
    <property type="entry name" value="AB HYDROLASE SUPERFAMILY PROTEIN C4A8.06C"/>
    <property type="match status" value="1"/>
</dbReference>
<evidence type="ECO:0000256" key="1">
    <source>
        <dbReference type="ARBA" id="ARBA00022801"/>
    </source>
</evidence>
<feature type="domain" description="BD-FAE-like" evidence="3">
    <location>
        <begin position="482"/>
        <end position="673"/>
    </location>
</feature>
<reference evidence="4 5" key="1">
    <citation type="submission" date="2019-02" db="EMBL/GenBank/DDBJ databases">
        <title>Deep-cultivation of Planctomycetes and their phenomic and genomic characterization uncovers novel biology.</title>
        <authorList>
            <person name="Wiegand S."/>
            <person name="Jogler M."/>
            <person name="Boedeker C."/>
            <person name="Pinto D."/>
            <person name="Vollmers J."/>
            <person name="Rivas-Marin E."/>
            <person name="Kohn T."/>
            <person name="Peeters S.H."/>
            <person name="Heuer A."/>
            <person name="Rast P."/>
            <person name="Oberbeckmann S."/>
            <person name="Bunk B."/>
            <person name="Jeske O."/>
            <person name="Meyerdierks A."/>
            <person name="Storesund J.E."/>
            <person name="Kallscheuer N."/>
            <person name="Luecker S."/>
            <person name="Lage O.M."/>
            <person name="Pohl T."/>
            <person name="Merkel B.J."/>
            <person name="Hornburger P."/>
            <person name="Mueller R.-W."/>
            <person name="Bruemmer F."/>
            <person name="Labrenz M."/>
            <person name="Spormann A.M."/>
            <person name="Op den Camp H."/>
            <person name="Overmann J."/>
            <person name="Amann R."/>
            <person name="Jetten M.S.M."/>
            <person name="Mascher T."/>
            <person name="Medema M.H."/>
            <person name="Devos D.P."/>
            <person name="Kaster A.-K."/>
            <person name="Ovreas L."/>
            <person name="Rohde M."/>
            <person name="Galperin M.Y."/>
            <person name="Jogler C."/>
        </authorList>
    </citation>
    <scope>NUCLEOTIDE SEQUENCE [LARGE SCALE GENOMIC DNA]</scope>
    <source>
        <strain evidence="4 5">Mal4</strain>
    </source>
</reference>
<dbReference type="EMBL" id="CP036275">
    <property type="protein sequence ID" value="QDU41328.1"/>
    <property type="molecule type" value="Genomic_DNA"/>
</dbReference>
<dbReference type="RefSeq" id="WP_197443913.1">
    <property type="nucleotide sequence ID" value="NZ_CP036275.1"/>
</dbReference>